<dbReference type="InterPro" id="IPR032466">
    <property type="entry name" value="Metal_Hydrolase"/>
</dbReference>
<evidence type="ECO:0000256" key="1">
    <source>
        <dbReference type="ARBA" id="ARBA00006745"/>
    </source>
</evidence>
<name>A0ABZ3D1A3_9PROT</name>
<dbReference type="PANTHER" id="PTHR43794:SF11">
    <property type="entry name" value="AMIDOHYDROLASE-RELATED DOMAIN-CONTAINING PROTEIN"/>
    <property type="match status" value="1"/>
</dbReference>
<dbReference type="Gene3D" id="2.30.40.10">
    <property type="entry name" value="Urease, subunit C, domain 1"/>
    <property type="match status" value="1"/>
</dbReference>
<evidence type="ECO:0000313" key="5">
    <source>
        <dbReference type="EMBL" id="XAE41539.1"/>
    </source>
</evidence>
<evidence type="ECO:0000313" key="6">
    <source>
        <dbReference type="Proteomes" id="UP001449795"/>
    </source>
</evidence>
<protein>
    <submittedName>
        <fullName evidence="5">Amidohydrolase family protein</fullName>
    </submittedName>
</protein>
<dbReference type="SUPFAM" id="SSF51338">
    <property type="entry name" value="Composite domain of metallo-dependent hydrolases"/>
    <property type="match status" value="1"/>
</dbReference>
<dbReference type="Proteomes" id="UP001449795">
    <property type="component" value="Chromosome"/>
</dbReference>
<accession>A0ABZ3D1A3</accession>
<dbReference type="EMBL" id="CP152276">
    <property type="protein sequence ID" value="XAE41539.1"/>
    <property type="molecule type" value="Genomic_DNA"/>
</dbReference>
<feature type="domain" description="Amidohydrolase-related" evidence="4">
    <location>
        <begin position="92"/>
        <end position="451"/>
    </location>
</feature>
<dbReference type="InterPro" id="IPR006680">
    <property type="entry name" value="Amidohydro-rel"/>
</dbReference>
<organism evidence="5 6">
    <name type="scientific">Nguyenibacter vanlangensis</name>
    <dbReference type="NCBI Taxonomy" id="1216886"/>
    <lineage>
        <taxon>Bacteria</taxon>
        <taxon>Pseudomonadati</taxon>
        <taxon>Pseudomonadota</taxon>
        <taxon>Alphaproteobacteria</taxon>
        <taxon>Acetobacterales</taxon>
        <taxon>Acetobacteraceae</taxon>
        <taxon>Nguyenibacter</taxon>
    </lineage>
</organism>
<keyword evidence="3" id="KW-0732">Signal</keyword>
<reference evidence="5 6" key="1">
    <citation type="submission" date="2024-04" db="EMBL/GenBank/DDBJ databases">
        <title>Complete genome sequence of Nguyenibacter vanlangesis HBCM-1154, a strain capable of nitrogen fixation, IAA production, and phosphorus solubilization isolated from sugarcane soil.</title>
        <authorList>
            <person name="MY HANH P."/>
        </authorList>
    </citation>
    <scope>NUCLEOTIDE SEQUENCE [LARGE SCALE GENOMIC DNA]</scope>
    <source>
        <strain evidence="5 6">HBCM 1154</strain>
    </source>
</reference>
<proteinExistence type="inferred from homology"/>
<dbReference type="PANTHER" id="PTHR43794">
    <property type="entry name" value="AMINOHYDROLASE SSNA-RELATED"/>
    <property type="match status" value="1"/>
</dbReference>
<dbReference type="Pfam" id="PF01979">
    <property type="entry name" value="Amidohydro_1"/>
    <property type="match status" value="1"/>
</dbReference>
<comment type="similarity">
    <text evidence="1">Belongs to the metallo-dependent hydrolases superfamily. ATZ/TRZ family.</text>
</comment>
<keyword evidence="6" id="KW-1185">Reference proteome</keyword>
<keyword evidence="2" id="KW-0378">Hydrolase</keyword>
<dbReference type="SUPFAM" id="SSF51556">
    <property type="entry name" value="Metallo-dependent hydrolases"/>
    <property type="match status" value="1"/>
</dbReference>
<dbReference type="Gene3D" id="3.20.20.140">
    <property type="entry name" value="Metal-dependent hydrolases"/>
    <property type="match status" value="1"/>
</dbReference>
<evidence type="ECO:0000256" key="3">
    <source>
        <dbReference type="SAM" id="SignalP"/>
    </source>
</evidence>
<evidence type="ECO:0000259" key="4">
    <source>
        <dbReference type="Pfam" id="PF01979"/>
    </source>
</evidence>
<dbReference type="InterPro" id="IPR011059">
    <property type="entry name" value="Metal-dep_hydrolase_composite"/>
</dbReference>
<feature type="signal peptide" evidence="3">
    <location>
        <begin position="1"/>
        <end position="31"/>
    </location>
</feature>
<dbReference type="InterPro" id="IPR050287">
    <property type="entry name" value="MTA/SAH_deaminase"/>
</dbReference>
<gene>
    <name evidence="5" type="ORF">AAC691_14715</name>
</gene>
<dbReference type="RefSeq" id="WP_342627450.1">
    <property type="nucleotide sequence ID" value="NZ_CP152276.1"/>
</dbReference>
<evidence type="ECO:0000256" key="2">
    <source>
        <dbReference type="ARBA" id="ARBA00022801"/>
    </source>
</evidence>
<feature type="chain" id="PRO_5046685425" evidence="3">
    <location>
        <begin position="32"/>
        <end position="483"/>
    </location>
</feature>
<sequence>MTIPRFRKSLLLAFGMTLLAALPLCPAQSRAAETQAMLLVRNAYVFSMADGQKTPFIGYMTVGADGRIRAVGQGEPPRDLRAATSIDAHGHWIMPGFISAHSHLWQAAYRGLAQDKTLPGWIDALYAQQAAHATPEDFYWFTLDGALDHLRHGITGAYNFNYGDALPNPPERDNVNHQEFRAEMASGIRFVHGVQAIAGGRDHTLDGARRHLKQFLAWSAAQPHGGRLLSVMLNGTVAFEANPADALAEARLEGTLMHEFGVANQTHYLEPPDSIQSEQAVFPDFARTGMMGRTLIFGHFIHTTPDIVAQAARAGAAMSWNPLSNGRLASGVADIPAYLKAGIRVGMGVDGEASADVADPFENMRTGLYAVRDKYQNAAIMGPYDVLRLHTVGSADVLNASDRVGSLEPGKFADFLMIDPSHLAHVFDPYATLVFAASQQDLEQVYVGGRLMVDHGRVLHQDMAAVEAQADRRVAASLAGAPR</sequence>